<sequence length="102" mass="11288">MAVIQQLLANHDVCHSQLPLHSVCHHMQGEVAKLEHVAYNIVAGLTVKRPHMIKSGRNMTCSLARHFTYLDQLTLKTSHWISGISNHHHSHSGVGLTGPPSM</sequence>
<evidence type="ECO:0000313" key="1">
    <source>
        <dbReference type="EMBL" id="KAI3755635.1"/>
    </source>
</evidence>
<comment type="caution">
    <text evidence="1">The sequence shown here is derived from an EMBL/GenBank/DDBJ whole genome shotgun (WGS) entry which is preliminary data.</text>
</comment>
<dbReference type="EMBL" id="CM042035">
    <property type="protein sequence ID" value="KAI3755635.1"/>
    <property type="molecule type" value="Genomic_DNA"/>
</dbReference>
<evidence type="ECO:0000313" key="2">
    <source>
        <dbReference type="Proteomes" id="UP001056120"/>
    </source>
</evidence>
<accession>A0ACB9EAB6</accession>
<protein>
    <submittedName>
        <fullName evidence="1">Uncharacterized protein</fullName>
    </submittedName>
</protein>
<name>A0ACB9EAB6_9ASTR</name>
<reference evidence="1 2" key="2">
    <citation type="journal article" date="2022" name="Mol. Ecol. Resour.">
        <title>The genomes of chicory, endive, great burdock and yacon provide insights into Asteraceae paleo-polyploidization history and plant inulin production.</title>
        <authorList>
            <person name="Fan W."/>
            <person name="Wang S."/>
            <person name="Wang H."/>
            <person name="Wang A."/>
            <person name="Jiang F."/>
            <person name="Liu H."/>
            <person name="Zhao H."/>
            <person name="Xu D."/>
            <person name="Zhang Y."/>
        </authorList>
    </citation>
    <scope>NUCLEOTIDE SEQUENCE [LARGE SCALE GENOMIC DNA]</scope>
    <source>
        <strain evidence="2">cv. Yunnan</strain>
        <tissue evidence="1">Leaves</tissue>
    </source>
</reference>
<dbReference type="Proteomes" id="UP001056120">
    <property type="component" value="Linkage Group LG18"/>
</dbReference>
<reference evidence="2" key="1">
    <citation type="journal article" date="2022" name="Mol. Ecol. Resour.">
        <title>The genomes of chicory, endive, great burdock and yacon provide insights into Asteraceae palaeo-polyploidization history and plant inulin production.</title>
        <authorList>
            <person name="Fan W."/>
            <person name="Wang S."/>
            <person name="Wang H."/>
            <person name="Wang A."/>
            <person name="Jiang F."/>
            <person name="Liu H."/>
            <person name="Zhao H."/>
            <person name="Xu D."/>
            <person name="Zhang Y."/>
        </authorList>
    </citation>
    <scope>NUCLEOTIDE SEQUENCE [LARGE SCALE GENOMIC DNA]</scope>
    <source>
        <strain evidence="2">cv. Yunnan</strain>
    </source>
</reference>
<keyword evidence="2" id="KW-1185">Reference proteome</keyword>
<organism evidence="1 2">
    <name type="scientific">Smallanthus sonchifolius</name>
    <dbReference type="NCBI Taxonomy" id="185202"/>
    <lineage>
        <taxon>Eukaryota</taxon>
        <taxon>Viridiplantae</taxon>
        <taxon>Streptophyta</taxon>
        <taxon>Embryophyta</taxon>
        <taxon>Tracheophyta</taxon>
        <taxon>Spermatophyta</taxon>
        <taxon>Magnoliopsida</taxon>
        <taxon>eudicotyledons</taxon>
        <taxon>Gunneridae</taxon>
        <taxon>Pentapetalae</taxon>
        <taxon>asterids</taxon>
        <taxon>campanulids</taxon>
        <taxon>Asterales</taxon>
        <taxon>Asteraceae</taxon>
        <taxon>Asteroideae</taxon>
        <taxon>Heliantheae alliance</taxon>
        <taxon>Millerieae</taxon>
        <taxon>Smallanthus</taxon>
    </lineage>
</organism>
<proteinExistence type="predicted"/>
<gene>
    <name evidence="1" type="ORF">L1987_55440</name>
</gene>